<keyword evidence="1" id="KW-1185">Reference proteome</keyword>
<evidence type="ECO:0000313" key="1">
    <source>
        <dbReference type="Proteomes" id="UP000887563"/>
    </source>
</evidence>
<dbReference type="WBParaSite" id="Minc3s07728g41467">
    <property type="protein sequence ID" value="Minc3s07728g41467"/>
    <property type="gene ID" value="Minc3s07728g41467"/>
</dbReference>
<accession>A0A914NU48</accession>
<organism evidence="1 2">
    <name type="scientific">Meloidogyne incognita</name>
    <name type="common">Southern root-knot nematode worm</name>
    <name type="synonym">Oxyuris incognita</name>
    <dbReference type="NCBI Taxonomy" id="6306"/>
    <lineage>
        <taxon>Eukaryota</taxon>
        <taxon>Metazoa</taxon>
        <taxon>Ecdysozoa</taxon>
        <taxon>Nematoda</taxon>
        <taxon>Chromadorea</taxon>
        <taxon>Rhabditida</taxon>
        <taxon>Tylenchina</taxon>
        <taxon>Tylenchomorpha</taxon>
        <taxon>Tylenchoidea</taxon>
        <taxon>Meloidogynidae</taxon>
        <taxon>Meloidogyninae</taxon>
        <taxon>Meloidogyne</taxon>
        <taxon>Meloidogyne incognita group</taxon>
    </lineage>
</organism>
<evidence type="ECO:0000313" key="2">
    <source>
        <dbReference type="WBParaSite" id="Minc3s07728g41467"/>
    </source>
</evidence>
<dbReference type="AlphaFoldDB" id="A0A914NU48"/>
<protein>
    <submittedName>
        <fullName evidence="2">Uncharacterized protein</fullName>
    </submittedName>
</protein>
<sequence length="84" mass="9400">MEIEKLVSSIGQRERADLQLSSLITSRSRIHVTIAVVLGATRNKLNNSPCWNFSLHLPKCFAFNPLPPLLPCNIDDRICVAVQE</sequence>
<name>A0A914NU48_MELIC</name>
<reference evidence="2" key="1">
    <citation type="submission" date="2022-11" db="UniProtKB">
        <authorList>
            <consortium name="WormBaseParasite"/>
        </authorList>
    </citation>
    <scope>IDENTIFICATION</scope>
</reference>
<proteinExistence type="predicted"/>
<dbReference type="Proteomes" id="UP000887563">
    <property type="component" value="Unplaced"/>
</dbReference>